<evidence type="ECO:0000313" key="5">
    <source>
        <dbReference type="Proteomes" id="UP000197138"/>
    </source>
</evidence>
<comment type="caution">
    <text evidence="3">The sequence shown here is derived from an EMBL/GenBank/DDBJ whole genome shotgun (WGS) entry which is preliminary data.</text>
</comment>
<dbReference type="Pfam" id="PF07859">
    <property type="entry name" value="Abhydrolase_3"/>
    <property type="match status" value="1"/>
</dbReference>
<evidence type="ECO:0000256" key="1">
    <source>
        <dbReference type="ARBA" id="ARBA00010515"/>
    </source>
</evidence>
<dbReference type="Gene3D" id="3.40.50.1820">
    <property type="entry name" value="alpha/beta hydrolase"/>
    <property type="match status" value="1"/>
</dbReference>
<dbReference type="OrthoDB" id="408631at2759"/>
<evidence type="ECO:0000313" key="3">
    <source>
        <dbReference type="EMBL" id="OWM69439.1"/>
    </source>
</evidence>
<dbReference type="Proteomes" id="UP000233551">
    <property type="component" value="Unassembled WGS sequence"/>
</dbReference>
<dbReference type="InterPro" id="IPR050466">
    <property type="entry name" value="Carboxylest/Gibb_receptor"/>
</dbReference>
<reference evidence="4 6" key="3">
    <citation type="submission" date="2017-11" db="EMBL/GenBank/DDBJ databases">
        <title>De-novo sequencing of pomegranate (Punica granatum L.) genome.</title>
        <authorList>
            <person name="Akparov Z."/>
            <person name="Amiraslanov A."/>
            <person name="Hajiyeva S."/>
            <person name="Abbasov M."/>
            <person name="Kaur K."/>
            <person name="Hamwieh A."/>
            <person name="Solovyev V."/>
            <person name="Salamov A."/>
            <person name="Braich B."/>
            <person name="Kosarev P."/>
            <person name="Mahmoud A."/>
            <person name="Hajiyev E."/>
            <person name="Babayeva S."/>
            <person name="Izzatullayeva V."/>
            <person name="Mammadov A."/>
            <person name="Mammadov A."/>
            <person name="Sharifova S."/>
            <person name="Ojaghi J."/>
            <person name="Eynullazada K."/>
            <person name="Bayramov B."/>
            <person name="Abdulazimova A."/>
            <person name="Shahmuradov I."/>
        </authorList>
    </citation>
    <scope>NUCLEOTIDE SEQUENCE [LARGE SCALE GENOMIC DNA]</scope>
    <source>
        <strain evidence="4">AG2017</strain>
        <strain evidence="6">cv. AG2017</strain>
        <tissue evidence="4">Leaf</tissue>
    </source>
</reference>
<reference evidence="5" key="1">
    <citation type="journal article" date="2017" name="Plant J.">
        <title>The pomegranate (Punica granatum L.) genome and the genomics of punicalagin biosynthesis.</title>
        <authorList>
            <person name="Qin G."/>
            <person name="Xu C."/>
            <person name="Ming R."/>
            <person name="Tang H."/>
            <person name="Guyot R."/>
            <person name="Kramer E.M."/>
            <person name="Hu Y."/>
            <person name="Yi X."/>
            <person name="Qi Y."/>
            <person name="Xu X."/>
            <person name="Gao Z."/>
            <person name="Pan H."/>
            <person name="Jian J."/>
            <person name="Tian Y."/>
            <person name="Yue Z."/>
            <person name="Xu Y."/>
        </authorList>
    </citation>
    <scope>NUCLEOTIDE SEQUENCE [LARGE SCALE GENOMIC DNA]</scope>
    <source>
        <strain evidence="5">cv. Dabenzi</strain>
    </source>
</reference>
<dbReference type="AlphaFoldDB" id="A0A218WAC9"/>
<reference evidence="3" key="2">
    <citation type="submission" date="2017-06" db="EMBL/GenBank/DDBJ databases">
        <title>The pomegranate genome and the genomics of punicalagin biosynthesis.</title>
        <authorList>
            <person name="Xu C."/>
        </authorList>
    </citation>
    <scope>NUCLEOTIDE SEQUENCE [LARGE SCALE GENOMIC DNA]</scope>
    <source>
        <tissue evidence="3">Fresh leaf</tissue>
    </source>
</reference>
<evidence type="ECO:0000259" key="2">
    <source>
        <dbReference type="Pfam" id="PF07859"/>
    </source>
</evidence>
<dbReference type="GeneID" id="116198679"/>
<feature type="domain" description="Alpha/beta hydrolase fold-3" evidence="2">
    <location>
        <begin position="106"/>
        <end position="324"/>
    </location>
</feature>
<dbReference type="EMBL" id="MTKT01004864">
    <property type="protein sequence ID" value="OWM69439.1"/>
    <property type="molecule type" value="Genomic_DNA"/>
</dbReference>
<keyword evidence="6" id="KW-1185">Reference proteome</keyword>
<gene>
    <name evidence="3" type="ORF">CDL15_Pgr013900</name>
    <name evidence="4" type="ORF">CRG98_006998</name>
</gene>
<protein>
    <recommendedName>
        <fullName evidence="2">Alpha/beta hydrolase fold-3 domain-containing protein</fullName>
    </recommendedName>
</protein>
<evidence type="ECO:0000313" key="4">
    <source>
        <dbReference type="EMBL" id="PKI72621.1"/>
    </source>
</evidence>
<evidence type="ECO:0000313" key="6">
    <source>
        <dbReference type="Proteomes" id="UP000233551"/>
    </source>
</evidence>
<dbReference type="PANTHER" id="PTHR23024:SF24">
    <property type="entry name" value="ALPHA_BETA HYDROLASE FOLD-3 DOMAIN-CONTAINING PROTEIN"/>
    <property type="match status" value="1"/>
</dbReference>
<organism evidence="3 5">
    <name type="scientific">Punica granatum</name>
    <name type="common">Pomegranate</name>
    <dbReference type="NCBI Taxonomy" id="22663"/>
    <lineage>
        <taxon>Eukaryota</taxon>
        <taxon>Viridiplantae</taxon>
        <taxon>Streptophyta</taxon>
        <taxon>Embryophyta</taxon>
        <taxon>Tracheophyta</taxon>
        <taxon>Spermatophyta</taxon>
        <taxon>Magnoliopsida</taxon>
        <taxon>eudicotyledons</taxon>
        <taxon>Gunneridae</taxon>
        <taxon>Pentapetalae</taxon>
        <taxon>rosids</taxon>
        <taxon>malvids</taxon>
        <taxon>Myrtales</taxon>
        <taxon>Lythraceae</taxon>
        <taxon>Punica</taxon>
    </lineage>
</organism>
<name>A0A218WAC9_PUNGR</name>
<dbReference type="EMBL" id="PGOL01000319">
    <property type="protein sequence ID" value="PKI72621.1"/>
    <property type="molecule type" value="Genomic_DNA"/>
</dbReference>
<proteinExistence type="inferred from homology"/>
<comment type="similarity">
    <text evidence="1">Belongs to the 'GDXG' lipolytic enzyme family.</text>
</comment>
<dbReference type="PANTHER" id="PTHR23024">
    <property type="entry name" value="ARYLACETAMIDE DEACETYLASE"/>
    <property type="match status" value="1"/>
</dbReference>
<dbReference type="SUPFAM" id="SSF53474">
    <property type="entry name" value="alpha/beta-Hydrolases"/>
    <property type="match status" value="1"/>
</dbReference>
<dbReference type="STRING" id="22663.A0A218WAC9"/>
<dbReference type="GO" id="GO:0052689">
    <property type="term" value="F:carboxylic ester hydrolase activity"/>
    <property type="evidence" value="ECO:0007669"/>
    <property type="project" value="TreeGrafter"/>
</dbReference>
<dbReference type="InterPro" id="IPR029058">
    <property type="entry name" value="AB_hydrolase_fold"/>
</dbReference>
<sequence length="353" mass="38943">MTTDSSGKSSEATDSGERLPLAAVPWVTRAMACVLLKLRDKACRRNGTINRRLINIIDFKSPPTRKPDVKGISSSDVTIDPSRKLWFRLFTPTASTTASSSSLPLIVYFHGGGFATMSAASRPYDAFCRRLASELSAIVASVEYRLSPEHRFPSQYEDGFDALRFVAENSATLLPENADLSRCFLAGDSAGGNLAHHVVVRVAQSKLEGVKIRGLIAFQPFFGGTEQTESEIRNKKAPLLNVALADWFWRAFLPEGADRDHGAANVSGPNAVDISVLAEFPATMVIAGGMDPLHDWQVKYYEWLKRSGKEAELVYYPNMVHGFYGFPELLDATQLLSKVKDFVTRRSLNQMSE</sequence>
<dbReference type="GO" id="GO:0009860">
    <property type="term" value="P:pollen tube growth"/>
    <property type="evidence" value="ECO:0007669"/>
    <property type="project" value="TreeGrafter"/>
</dbReference>
<accession>A0A218WAC9</accession>
<dbReference type="InterPro" id="IPR013094">
    <property type="entry name" value="AB_hydrolase_3"/>
</dbReference>
<dbReference type="Proteomes" id="UP000197138">
    <property type="component" value="Unassembled WGS sequence"/>
</dbReference>